<reference evidence="1" key="1">
    <citation type="submission" date="2025-08" db="UniProtKB">
        <authorList>
            <consortium name="Ensembl"/>
        </authorList>
    </citation>
    <scope>IDENTIFICATION</scope>
</reference>
<reference evidence="1" key="2">
    <citation type="submission" date="2025-09" db="UniProtKB">
        <authorList>
            <consortium name="Ensembl"/>
        </authorList>
    </citation>
    <scope>IDENTIFICATION</scope>
</reference>
<evidence type="ECO:0000313" key="1">
    <source>
        <dbReference type="Ensembl" id="ENSSLDP00000008170.1"/>
    </source>
</evidence>
<organism evidence="1 2">
    <name type="scientific">Seriola lalandi dorsalis</name>
    <dbReference type="NCBI Taxonomy" id="1841481"/>
    <lineage>
        <taxon>Eukaryota</taxon>
        <taxon>Metazoa</taxon>
        <taxon>Chordata</taxon>
        <taxon>Craniata</taxon>
        <taxon>Vertebrata</taxon>
        <taxon>Euteleostomi</taxon>
        <taxon>Actinopterygii</taxon>
        <taxon>Neopterygii</taxon>
        <taxon>Teleostei</taxon>
        <taxon>Neoteleostei</taxon>
        <taxon>Acanthomorphata</taxon>
        <taxon>Carangaria</taxon>
        <taxon>Carangiformes</taxon>
        <taxon>Carangidae</taxon>
        <taxon>Seriola</taxon>
    </lineage>
</organism>
<dbReference type="Ensembl" id="ENSSLDT00000008435.1">
    <property type="protein sequence ID" value="ENSSLDP00000008170.1"/>
    <property type="gene ID" value="ENSSLDG00000006491.1"/>
</dbReference>
<keyword evidence="2" id="KW-1185">Reference proteome</keyword>
<protein>
    <submittedName>
        <fullName evidence="1">Uncharacterized protein</fullName>
    </submittedName>
</protein>
<proteinExistence type="predicted"/>
<sequence length="65" mass="7267">MAAVSKKSFPFSFSANHKLGAMFSCFLVVGYNCSAQVTAVNTRVQTEDRRTCHIIQCQDDVTRCF</sequence>
<dbReference type="Proteomes" id="UP000261360">
    <property type="component" value="Unplaced"/>
</dbReference>
<name>A0A3B4WW73_SERLL</name>
<accession>A0A3B4WW73</accession>
<dbReference type="AlphaFoldDB" id="A0A3B4WW73"/>
<evidence type="ECO:0000313" key="2">
    <source>
        <dbReference type="Proteomes" id="UP000261360"/>
    </source>
</evidence>